<evidence type="ECO:0000256" key="1">
    <source>
        <dbReference type="ARBA" id="ARBA00022598"/>
    </source>
</evidence>
<dbReference type="SUPFAM" id="SSF53623">
    <property type="entry name" value="MurD-like peptide ligases, catalytic domain"/>
    <property type="match status" value="1"/>
</dbReference>
<dbReference type="InterPro" id="IPR013221">
    <property type="entry name" value="Mur_ligase_cen"/>
</dbReference>
<dbReference type="GO" id="GO:0005524">
    <property type="term" value="F:ATP binding"/>
    <property type="evidence" value="ECO:0007669"/>
    <property type="project" value="UniProtKB-KW"/>
</dbReference>
<feature type="domain" description="Mur ligase C-terminal" evidence="5">
    <location>
        <begin position="264"/>
        <end position="367"/>
    </location>
</feature>
<protein>
    <submittedName>
        <fullName evidence="7">UDP-N-acetylmuramoyl-tripeptide-D-alanyl-D-alanine ligase</fullName>
    </submittedName>
</protein>
<dbReference type="InterPro" id="IPR051046">
    <property type="entry name" value="MurCDEF_CellWall_CoF430Synth"/>
</dbReference>
<dbReference type="Proteomes" id="UP000034160">
    <property type="component" value="Unassembled WGS sequence"/>
</dbReference>
<dbReference type="PANTHER" id="PTHR43024">
    <property type="entry name" value="UDP-N-ACETYLMURAMOYL-TRIPEPTIDE--D-ALANYL-D-ALANINE LIGASE"/>
    <property type="match status" value="1"/>
</dbReference>
<reference evidence="7 8" key="1">
    <citation type="journal article" date="2015" name="Nature">
        <title>rRNA introns, odd ribosomes, and small enigmatic genomes across a large radiation of phyla.</title>
        <authorList>
            <person name="Brown C.T."/>
            <person name="Hug L.A."/>
            <person name="Thomas B.C."/>
            <person name="Sharon I."/>
            <person name="Castelle C.J."/>
            <person name="Singh A."/>
            <person name="Wilkins M.J."/>
            <person name="Williams K.H."/>
            <person name="Banfield J.F."/>
        </authorList>
    </citation>
    <scope>NUCLEOTIDE SEQUENCE [LARGE SCALE GENOMIC DNA]</scope>
</reference>
<dbReference type="Gene3D" id="3.40.1190.10">
    <property type="entry name" value="Mur-like, catalytic domain"/>
    <property type="match status" value="1"/>
</dbReference>
<evidence type="ECO:0000313" key="8">
    <source>
        <dbReference type="Proteomes" id="UP000034160"/>
    </source>
</evidence>
<evidence type="ECO:0000259" key="6">
    <source>
        <dbReference type="Pfam" id="PF08245"/>
    </source>
</evidence>
<keyword evidence="2" id="KW-0547">Nucleotide-binding</keyword>
<feature type="transmembrane region" description="Helical" evidence="4">
    <location>
        <begin position="45"/>
        <end position="64"/>
    </location>
</feature>
<dbReference type="STRING" id="1618356.UU93_C0007G0048"/>
<keyword evidence="4" id="KW-1133">Transmembrane helix</keyword>
<gene>
    <name evidence="7" type="ORF">UU93_C0007G0048</name>
</gene>
<feature type="domain" description="Mur ligase central" evidence="6">
    <location>
        <begin position="96"/>
        <end position="232"/>
    </location>
</feature>
<dbReference type="Pfam" id="PF08245">
    <property type="entry name" value="Mur_ligase_M"/>
    <property type="match status" value="1"/>
</dbReference>
<evidence type="ECO:0000256" key="2">
    <source>
        <dbReference type="ARBA" id="ARBA00022741"/>
    </source>
</evidence>
<evidence type="ECO:0000256" key="4">
    <source>
        <dbReference type="SAM" id="Phobius"/>
    </source>
</evidence>
<comment type="caution">
    <text evidence="7">The sequence shown here is derived from an EMBL/GenBank/DDBJ whole genome shotgun (WGS) entry which is preliminary data.</text>
</comment>
<dbReference type="SUPFAM" id="SSF53244">
    <property type="entry name" value="MurD-like peptide ligases, peptide-binding domain"/>
    <property type="match status" value="1"/>
</dbReference>
<keyword evidence="4" id="KW-0472">Membrane</keyword>
<dbReference type="Gene3D" id="3.90.190.20">
    <property type="entry name" value="Mur ligase, C-terminal domain"/>
    <property type="match status" value="1"/>
</dbReference>
<evidence type="ECO:0000313" key="7">
    <source>
        <dbReference type="EMBL" id="KKS32443.1"/>
    </source>
</evidence>
<dbReference type="Pfam" id="PF02875">
    <property type="entry name" value="Mur_ligase_C"/>
    <property type="match status" value="1"/>
</dbReference>
<accession>A0A0G1B4G9</accession>
<keyword evidence="1 7" id="KW-0436">Ligase</keyword>
<keyword evidence="3" id="KW-0067">ATP-binding</keyword>
<name>A0A0G1B4G9_9BACT</name>
<proteinExistence type="predicted"/>
<organism evidence="7 8">
    <name type="scientific">Candidatus Amesbacteria bacterium GW2011_GWA2_42_12</name>
    <dbReference type="NCBI Taxonomy" id="1618356"/>
    <lineage>
        <taxon>Bacteria</taxon>
        <taxon>Candidatus Amesiibacteriota</taxon>
    </lineage>
</organism>
<dbReference type="PANTHER" id="PTHR43024:SF1">
    <property type="entry name" value="UDP-N-ACETYLMURAMOYL-TRIPEPTIDE--D-ALANYL-D-ALANINE LIGASE"/>
    <property type="match status" value="1"/>
</dbReference>
<keyword evidence="4" id="KW-0812">Transmembrane</keyword>
<dbReference type="GO" id="GO:0016881">
    <property type="term" value="F:acid-amino acid ligase activity"/>
    <property type="evidence" value="ECO:0007669"/>
    <property type="project" value="InterPro"/>
</dbReference>
<dbReference type="InterPro" id="IPR036565">
    <property type="entry name" value="Mur-like_cat_sf"/>
</dbReference>
<dbReference type="InterPro" id="IPR004101">
    <property type="entry name" value="Mur_ligase_C"/>
</dbReference>
<evidence type="ECO:0000259" key="5">
    <source>
        <dbReference type="Pfam" id="PF02875"/>
    </source>
</evidence>
<dbReference type="AlphaFoldDB" id="A0A0G1B4G9"/>
<evidence type="ECO:0000256" key="3">
    <source>
        <dbReference type="ARBA" id="ARBA00022840"/>
    </source>
</evidence>
<sequence>MTTHLHILQLEEYDPIRFLKWWIANPLVFKLQGKKPLVWTPKAKLIYALSGGFWPLMFLALLILKPYEIINRKILKDKLRNKIVKLKQGGLKVIAISGSYGKTSVKEYLYQILKTKYKVLRTPGNYNTLFGIAKVVDLELDETFDYFICEMGAYKRGEISELCDMVKPDYGILTGINEQHLERFGNIENTIKAKFELVEFVKDHSNLVLNFGNELVKSHAPEGVVIYGQGKYKHPQDQNIEGAIKMAKILGVVKIVNEVVTPLHRLSVTRRDKMTIIDDAYSSNVDGFKKAVEYLKTFEGWRVIVTPGITELGKETGRIHQELGRLLKGLDQVILVGNNERTRGLKLGVGENVEYVDKVGEAMGKVQKTEATILFENDLPDNY</sequence>
<dbReference type="EMBL" id="LCCN01000007">
    <property type="protein sequence ID" value="KKS32443.1"/>
    <property type="molecule type" value="Genomic_DNA"/>
</dbReference>
<dbReference type="InterPro" id="IPR036615">
    <property type="entry name" value="Mur_ligase_C_dom_sf"/>
</dbReference>